<keyword evidence="2" id="KW-1185">Reference proteome</keyword>
<comment type="caution">
    <text evidence="1">The sequence shown here is derived from an EMBL/GenBank/DDBJ whole genome shotgun (WGS) entry which is preliminary data.</text>
</comment>
<dbReference type="Proteomes" id="UP001589738">
    <property type="component" value="Unassembled WGS sequence"/>
</dbReference>
<reference evidence="1 2" key="1">
    <citation type="submission" date="2024-09" db="EMBL/GenBank/DDBJ databases">
        <authorList>
            <person name="Sun Q."/>
            <person name="Mori K."/>
        </authorList>
    </citation>
    <scope>NUCLEOTIDE SEQUENCE [LARGE SCALE GENOMIC DNA]</scope>
    <source>
        <strain evidence="1 2">CGMCC 1.9126</strain>
    </source>
</reference>
<evidence type="ECO:0000313" key="1">
    <source>
        <dbReference type="EMBL" id="MFC0474282.1"/>
    </source>
</evidence>
<sequence>MAINPFQQLDVLKKALQKGKQITDCYRLMYKSDLWIKAHKQLYDLKTLNEVHIQEVDEIILKLKKGTFRFENHRDRLQPPSYRELMVLEVIKVILTTIFKETHLNKDVLNQSLKEVKRNWNDQTWLIYGGINQKKTSVWYHLLLKNIENKVSDRRFLLLLHHAIFSGIIDKTTSNKGATLISILYSIYFQEVDLFLRLKLNKVKKANTSIGTFKYIQEVDHFLMTFKGSKDEAVHAFNEIQLFFSSKLLYANKEYSLYLSNLEKPVLVCGYEMKRCKQTNTLLFKIPDVTLKRLSKKYGEIEGFLPMPRPGLINLSERKIMRVYHAELSKFVLDYRGANNWHDFSKLFSLARGSYIRTIAMKRKCSINKVSLEMKSYKQGDLCIKVKAEGEVESLYPFIKLSEFSFLRY</sequence>
<protein>
    <submittedName>
        <fullName evidence="1">Uncharacterized protein</fullName>
    </submittedName>
</protein>
<evidence type="ECO:0000313" key="2">
    <source>
        <dbReference type="Proteomes" id="UP001589738"/>
    </source>
</evidence>
<proteinExistence type="predicted"/>
<organism evidence="1 2">
    <name type="scientific">Robertmurraya beringensis</name>
    <dbReference type="NCBI Taxonomy" id="641660"/>
    <lineage>
        <taxon>Bacteria</taxon>
        <taxon>Bacillati</taxon>
        <taxon>Bacillota</taxon>
        <taxon>Bacilli</taxon>
        <taxon>Bacillales</taxon>
        <taxon>Bacillaceae</taxon>
        <taxon>Robertmurraya</taxon>
    </lineage>
</organism>
<gene>
    <name evidence="1" type="ORF">ACFFHF_03095</name>
</gene>
<accession>A0ABV6KLT2</accession>
<name>A0ABV6KLT2_9BACI</name>
<dbReference type="RefSeq" id="WP_160547626.1">
    <property type="nucleotide sequence ID" value="NZ_JBHLUU010000015.1"/>
</dbReference>
<dbReference type="EMBL" id="JBHLUU010000015">
    <property type="protein sequence ID" value="MFC0474282.1"/>
    <property type="molecule type" value="Genomic_DNA"/>
</dbReference>